<protein>
    <submittedName>
        <fullName evidence="1">Pullulanase</fullName>
    </submittedName>
</protein>
<sequence>MLNIKDYTAEYVKDPFGILTGDRYEFHIDLDVPEDDELYSDNGVYARVIYMVNGEEQRIVKYDLHEKTTNEYLDFDIEPEEEEALAAFCKENLPKA</sequence>
<name>A0A4V2WP78_9BACL</name>
<evidence type="ECO:0000313" key="2">
    <source>
        <dbReference type="Proteomes" id="UP000295418"/>
    </source>
</evidence>
<accession>A0A4V2WP78</accession>
<reference evidence="1 2" key="1">
    <citation type="submission" date="2019-03" db="EMBL/GenBank/DDBJ databases">
        <authorList>
            <person name="Kim M.K.M."/>
        </authorList>
    </citation>
    <scope>NUCLEOTIDE SEQUENCE [LARGE SCALE GENOMIC DNA]</scope>
    <source>
        <strain evidence="1 2">18JY21-1</strain>
    </source>
</reference>
<dbReference type="AlphaFoldDB" id="A0A4V2WP78"/>
<dbReference type="Pfam" id="PF20119">
    <property type="entry name" value="DUF6509"/>
    <property type="match status" value="1"/>
</dbReference>
<dbReference type="InterPro" id="IPR045424">
    <property type="entry name" value="DUF6509"/>
</dbReference>
<dbReference type="RefSeq" id="WP_132417749.1">
    <property type="nucleotide sequence ID" value="NZ_SKFG01000006.1"/>
</dbReference>
<evidence type="ECO:0000313" key="1">
    <source>
        <dbReference type="EMBL" id="TCZ78312.1"/>
    </source>
</evidence>
<dbReference type="OrthoDB" id="2736409at2"/>
<keyword evidence="2" id="KW-1185">Reference proteome</keyword>
<proteinExistence type="predicted"/>
<comment type="caution">
    <text evidence="1">The sequence shown here is derived from an EMBL/GenBank/DDBJ whole genome shotgun (WGS) entry which is preliminary data.</text>
</comment>
<dbReference type="Proteomes" id="UP000295418">
    <property type="component" value="Unassembled WGS sequence"/>
</dbReference>
<organism evidence="1 2">
    <name type="scientific">Paenibacillus albiflavus</name>
    <dbReference type="NCBI Taxonomy" id="2545760"/>
    <lineage>
        <taxon>Bacteria</taxon>
        <taxon>Bacillati</taxon>
        <taxon>Bacillota</taxon>
        <taxon>Bacilli</taxon>
        <taxon>Bacillales</taxon>
        <taxon>Paenibacillaceae</taxon>
        <taxon>Paenibacillus</taxon>
    </lineage>
</organism>
<dbReference type="EMBL" id="SKFG01000006">
    <property type="protein sequence ID" value="TCZ78312.1"/>
    <property type="molecule type" value="Genomic_DNA"/>
</dbReference>
<gene>
    <name evidence="1" type="ORF">E0485_09075</name>
</gene>